<evidence type="ECO:0000256" key="4">
    <source>
        <dbReference type="ARBA" id="ARBA00022475"/>
    </source>
</evidence>
<feature type="transmembrane region" description="Helical" evidence="9">
    <location>
        <begin position="333"/>
        <end position="354"/>
    </location>
</feature>
<name>A0ABW3L2J8_9BACI</name>
<feature type="transmembrane region" description="Helical" evidence="9">
    <location>
        <begin position="184"/>
        <end position="203"/>
    </location>
</feature>
<keyword evidence="4" id="KW-1003">Cell membrane</keyword>
<evidence type="ECO:0000256" key="9">
    <source>
        <dbReference type="SAM" id="Phobius"/>
    </source>
</evidence>
<feature type="transmembrane region" description="Helical" evidence="9">
    <location>
        <begin position="118"/>
        <end position="138"/>
    </location>
</feature>
<dbReference type="RefSeq" id="WP_386060783.1">
    <property type="nucleotide sequence ID" value="NZ_JBHTKL010000005.1"/>
</dbReference>
<feature type="transmembrane region" description="Helical" evidence="9">
    <location>
        <begin position="60"/>
        <end position="77"/>
    </location>
</feature>
<keyword evidence="2" id="KW-0813">Transport</keyword>
<sequence length="615" mass="68329">MIDSILLVFMIIGLLGIGSQWVAWRYRLPAIVIMSIAGLLAGPILGFFNPEQDFGDLYKPIISMAVAIILFEGSLNLNFKEIKGLGRPVFRIVTLGAFISWILGSLAAHYVAGLSWPVAFVIGGLFIVTGPTVILPLLRQAKLKPRPAKILKWEGIIVDPIGALLAVFAYEIIVFLMGTELNPSVLILFFLASAFAVLLGWACGKGVGWMFEVGYVPEFLKSPFVFVVVIACFTIADEVTHETGLLSVTAMGMTLANMRVSSVAEMRHFKENISLLLISTIFVMLTASLTWDTLMEIFNLEIIGFVLLMLFFVRPLSIWLSTIGTDLRKSEKLLVGWIAPRGIVALAVSSYFAAVLLEEGFEDASILTSLTFALVFFTVVAHGFSIEWLAKKLNLSMEGPPGVVITGGSTLSAELGKTFKEIDVPVVIADSSWERLHKVRGVGIKSYHGEILSEQTDYHLDLTPYEYLIAATEYDSYNALVCTTFIPEFGRNNLYQLSLQNRQGDDLGDMGHTIGGRILFNEAATWESLNQKIENGYVFRKTNITAQYTFKDHEKNMDEETILLFVKKPSNKLQFFTTEMSPRVEEGDIIVSLMPPSKEFGRIQEKLEEQRNNHS</sequence>
<keyword evidence="3" id="KW-0050">Antiport</keyword>
<keyword evidence="6 9" id="KW-1133">Transmembrane helix</keyword>
<evidence type="ECO:0000313" key="12">
    <source>
        <dbReference type="Proteomes" id="UP001596990"/>
    </source>
</evidence>
<evidence type="ECO:0000256" key="2">
    <source>
        <dbReference type="ARBA" id="ARBA00022448"/>
    </source>
</evidence>
<feature type="transmembrane region" description="Helical" evidence="9">
    <location>
        <begin position="31"/>
        <end position="48"/>
    </location>
</feature>
<feature type="transmembrane region" description="Helical" evidence="9">
    <location>
        <begin position="158"/>
        <end position="178"/>
    </location>
</feature>
<accession>A0ABW3L2J8</accession>
<evidence type="ECO:0000256" key="3">
    <source>
        <dbReference type="ARBA" id="ARBA00022449"/>
    </source>
</evidence>
<dbReference type="Pfam" id="PF00999">
    <property type="entry name" value="Na_H_Exchanger"/>
    <property type="match status" value="1"/>
</dbReference>
<evidence type="ECO:0000256" key="8">
    <source>
        <dbReference type="ARBA" id="ARBA00023136"/>
    </source>
</evidence>
<keyword evidence="12" id="KW-1185">Reference proteome</keyword>
<dbReference type="PANTHER" id="PTHR32507">
    <property type="entry name" value="NA(+)/H(+) ANTIPORTER 1"/>
    <property type="match status" value="1"/>
</dbReference>
<gene>
    <name evidence="11" type="ORF">ACFQ2J_12420</name>
</gene>
<feature type="transmembrane region" description="Helical" evidence="9">
    <location>
        <begin position="272"/>
        <end position="291"/>
    </location>
</feature>
<feature type="transmembrane region" description="Helical" evidence="9">
    <location>
        <begin position="215"/>
        <end position="236"/>
    </location>
</feature>
<feature type="transmembrane region" description="Helical" evidence="9">
    <location>
        <begin position="297"/>
        <end position="321"/>
    </location>
</feature>
<protein>
    <submittedName>
        <fullName evidence="11">Cation:proton antiporter</fullName>
    </submittedName>
</protein>
<dbReference type="Gene3D" id="3.40.50.720">
    <property type="entry name" value="NAD(P)-binding Rossmann-like Domain"/>
    <property type="match status" value="1"/>
</dbReference>
<reference evidence="12" key="1">
    <citation type="journal article" date="2019" name="Int. J. Syst. Evol. Microbiol.">
        <title>The Global Catalogue of Microorganisms (GCM) 10K type strain sequencing project: providing services to taxonomists for standard genome sequencing and annotation.</title>
        <authorList>
            <consortium name="The Broad Institute Genomics Platform"/>
            <consortium name="The Broad Institute Genome Sequencing Center for Infectious Disease"/>
            <person name="Wu L."/>
            <person name="Ma J."/>
        </authorList>
    </citation>
    <scope>NUCLEOTIDE SEQUENCE [LARGE SCALE GENOMIC DNA]</scope>
    <source>
        <strain evidence="12">CCUG 56607</strain>
    </source>
</reference>
<dbReference type="InterPro" id="IPR038770">
    <property type="entry name" value="Na+/solute_symporter_sf"/>
</dbReference>
<feature type="transmembrane region" description="Helical" evidence="9">
    <location>
        <begin position="89"/>
        <end position="112"/>
    </location>
</feature>
<keyword evidence="8 9" id="KW-0472">Membrane</keyword>
<proteinExistence type="predicted"/>
<evidence type="ECO:0000259" key="10">
    <source>
        <dbReference type="Pfam" id="PF00999"/>
    </source>
</evidence>
<dbReference type="SUPFAM" id="SSF51735">
    <property type="entry name" value="NAD(P)-binding Rossmann-fold domains"/>
    <property type="match status" value="1"/>
</dbReference>
<evidence type="ECO:0000256" key="1">
    <source>
        <dbReference type="ARBA" id="ARBA00004651"/>
    </source>
</evidence>
<feature type="domain" description="Cation/H+ exchanger transmembrane" evidence="10">
    <location>
        <begin position="22"/>
        <end position="392"/>
    </location>
</feature>
<comment type="subcellular location">
    <subcellularLocation>
        <location evidence="1">Cell membrane</location>
        <topology evidence="1">Multi-pass membrane protein</topology>
    </subcellularLocation>
</comment>
<dbReference type="Proteomes" id="UP001596990">
    <property type="component" value="Unassembled WGS sequence"/>
</dbReference>
<keyword evidence="5 9" id="KW-0812">Transmembrane</keyword>
<feature type="transmembrane region" description="Helical" evidence="9">
    <location>
        <begin position="366"/>
        <end position="390"/>
    </location>
</feature>
<organism evidence="11 12">
    <name type="scientific">Thalassobacillus hwangdonensis</name>
    <dbReference type="NCBI Taxonomy" id="546108"/>
    <lineage>
        <taxon>Bacteria</taxon>
        <taxon>Bacillati</taxon>
        <taxon>Bacillota</taxon>
        <taxon>Bacilli</taxon>
        <taxon>Bacillales</taxon>
        <taxon>Bacillaceae</taxon>
        <taxon>Thalassobacillus</taxon>
    </lineage>
</organism>
<feature type="transmembrane region" description="Helical" evidence="9">
    <location>
        <begin position="6"/>
        <end position="24"/>
    </location>
</feature>
<dbReference type="Gene3D" id="1.20.1530.20">
    <property type="match status" value="1"/>
</dbReference>
<evidence type="ECO:0000256" key="7">
    <source>
        <dbReference type="ARBA" id="ARBA00023065"/>
    </source>
</evidence>
<evidence type="ECO:0000256" key="5">
    <source>
        <dbReference type="ARBA" id="ARBA00022692"/>
    </source>
</evidence>
<evidence type="ECO:0000256" key="6">
    <source>
        <dbReference type="ARBA" id="ARBA00022989"/>
    </source>
</evidence>
<dbReference type="EMBL" id="JBHTKL010000005">
    <property type="protein sequence ID" value="MFD1019982.1"/>
    <property type="molecule type" value="Genomic_DNA"/>
</dbReference>
<keyword evidence="7" id="KW-0406">Ion transport</keyword>
<dbReference type="InterPro" id="IPR006153">
    <property type="entry name" value="Cation/H_exchanger_TM"/>
</dbReference>
<comment type="caution">
    <text evidence="11">The sequence shown here is derived from an EMBL/GenBank/DDBJ whole genome shotgun (WGS) entry which is preliminary data.</text>
</comment>
<dbReference type="PANTHER" id="PTHR32507:SF0">
    <property type="entry name" value="NA(+)_H(+) ANTIPORTER 2-RELATED"/>
    <property type="match status" value="1"/>
</dbReference>
<evidence type="ECO:0000313" key="11">
    <source>
        <dbReference type="EMBL" id="MFD1019982.1"/>
    </source>
</evidence>
<dbReference type="InterPro" id="IPR036291">
    <property type="entry name" value="NAD(P)-bd_dom_sf"/>
</dbReference>